<dbReference type="Proteomes" id="UP001152799">
    <property type="component" value="Chromosome 8"/>
</dbReference>
<evidence type="ECO:0000256" key="2">
    <source>
        <dbReference type="ARBA" id="ARBA00022525"/>
    </source>
</evidence>
<dbReference type="InterPro" id="IPR024079">
    <property type="entry name" value="MetalloPept_cat_dom_sf"/>
</dbReference>
<evidence type="ECO:0000256" key="11">
    <source>
        <dbReference type="ARBA" id="ARBA00023049"/>
    </source>
</evidence>
<evidence type="ECO:0000256" key="10">
    <source>
        <dbReference type="ARBA" id="ARBA00022833"/>
    </source>
</evidence>
<evidence type="ECO:0000256" key="14">
    <source>
        <dbReference type="ARBA" id="ARBA00023180"/>
    </source>
</evidence>
<feature type="disulfide bond" evidence="17">
    <location>
        <begin position="472"/>
        <end position="492"/>
    </location>
</feature>
<dbReference type="InterPro" id="IPR000884">
    <property type="entry name" value="TSP1_rpt"/>
</dbReference>
<dbReference type="GO" id="GO:0006508">
    <property type="term" value="P:proteolysis"/>
    <property type="evidence" value="ECO:0007669"/>
    <property type="project" value="UniProtKB-KW"/>
</dbReference>
<comment type="cofactor">
    <cofactor evidence="16">
        <name>Zn(2+)</name>
        <dbReference type="ChEBI" id="CHEBI:29105"/>
    </cofactor>
    <text evidence="16">Binds 1 zinc ion per subunit.</text>
</comment>
<dbReference type="Pfam" id="PF17771">
    <property type="entry name" value="ADAMTS_CR_2"/>
    <property type="match status" value="1"/>
</dbReference>
<dbReference type="GO" id="GO:0031012">
    <property type="term" value="C:extracellular matrix"/>
    <property type="evidence" value="ECO:0007669"/>
    <property type="project" value="TreeGrafter"/>
</dbReference>
<dbReference type="Pfam" id="PF05986">
    <property type="entry name" value="ADAMTS_spacer1"/>
    <property type="match status" value="1"/>
</dbReference>
<dbReference type="InterPro" id="IPR050439">
    <property type="entry name" value="ADAMTS_ADAMTS-like"/>
</dbReference>
<dbReference type="Pfam" id="PF19030">
    <property type="entry name" value="TSP1_ADAMTS"/>
    <property type="match status" value="1"/>
</dbReference>
<proteinExistence type="predicted"/>
<keyword evidence="2" id="KW-0964">Secreted</keyword>
<dbReference type="Pfam" id="PF01562">
    <property type="entry name" value="Pep_M12B_propep"/>
    <property type="match status" value="1"/>
</dbReference>
<keyword evidence="4" id="KW-0645">Protease</keyword>
<evidence type="ECO:0000259" key="19">
    <source>
        <dbReference type="SMART" id="SM00608"/>
    </source>
</evidence>
<feature type="disulfide bond" evidence="17">
    <location>
        <begin position="392"/>
        <end position="418"/>
    </location>
</feature>
<feature type="binding site" evidence="16">
    <location>
        <position position="323"/>
    </location>
    <ligand>
        <name>Ca(2+)</name>
        <dbReference type="ChEBI" id="CHEBI:29108"/>
        <label>1</label>
    </ligand>
</feature>
<evidence type="ECO:0000256" key="12">
    <source>
        <dbReference type="ARBA" id="ARBA00023145"/>
    </source>
</evidence>
<evidence type="ECO:0000256" key="15">
    <source>
        <dbReference type="PIRSR" id="PIRSR613273-1"/>
    </source>
</evidence>
<feature type="binding site" evidence="16">
    <location>
        <position position="437"/>
    </location>
    <ligand>
        <name>Ca(2+)</name>
        <dbReference type="ChEBI" id="CHEBI:29108"/>
        <label>1</label>
    </ligand>
</feature>
<dbReference type="InterPro" id="IPR041645">
    <property type="entry name" value="ADAMTS_CR_2"/>
</dbReference>
<dbReference type="InterPro" id="IPR006586">
    <property type="entry name" value="ADAM_Cys-rich"/>
</dbReference>
<dbReference type="AlphaFoldDB" id="A0A9N9QJ12"/>
<evidence type="ECO:0000256" key="16">
    <source>
        <dbReference type="PIRSR" id="PIRSR613273-2"/>
    </source>
</evidence>
<sequence length="1059" mass="119201">MIQFIVLAVLYKWVLCGAATIHGRYTKSIKDYHLSIPHKLTPDGEFSTFYLPHYHDHKMERYKDRQKRTADDPEMIHYGILINDDLHHLELWPNRQFLHPGLVAESRDPEVDIKKRQVRTLKNKRLCHYTGRVKDMPESRAALSTCDGLAGYIVINNKKYYIEPVDEHSPNSKGHHLHVVYDRAPNDNRHFCGTNTSWEEAIKNRFREELKKGKDIFKEKRTAPTSDRYLEVGVICDKKFMLHHKGKDVELYVMTIMNMVSDYYHDSSVGHQIDVVIVRIIYLEKEEEEIDLEINKDAGKTLRSFCDWAIKINNPEDSSNHYDMALLLTRYDLCGDGEKDCDLTGLAYVGGACSEREQCGINEDGGLVLSVIVAHEIGHLMGSDHDGQETSCSVQDSDGSYFVMSPTVSTYTLRWSSCSRNMITALLDNNLGQCLSDIPDFNLYPFSDNMPGVVYDASEQCKFMLPASTGVCKGLKEKVCEHLVCQINKKECVGKNDIAADGTKCGENKWCFKKKCIEMGARPEAINGGWGDWGSWTDCTRTCGGGVSYSERDCNNPVPANKGRFCQGERRKIKICNPTPCLDDSPTFRQQQCSEQDPKPWNNQFHTWTSSFDESKPCALYCVNEENVLSMLEAVVKDGTPCKLGTRNMCISGVCRLVGCDSVLDSEAVEDLCGVCNGDGTQCRIIEATYKDIGNGYTKVVVIPAGSKNVKVEEMAPSINIIAISDSTEKKFYLNGDSTESEDGEYKIGKNIGVYTHIEPRRERFVMRGPVKEDIVLFIAFFEQENPGYTYSWAEPSIDSTYEPHYHWEIGEYGDCSLICGGGTQIATINCMEEKAGKVSSNFCSGLDQPKAVTKNCNEQPCKKKWKVGAWGQCRACKNKGGVRARPVECVQETSKKGADDIILEDSECEGQKPGSVELCETAELCARKRMISYIPRQYQKSIWAQMNKIFSWKKRNARNITQAKDGINGESKHIGQMVHDFKPLDEQVVIKYTVKPNPMNTNLSDNANAQVGDALSDVIDLEHKTVFKGKDAAKLKHVLQNTSNGTLKFSCHKKDGKN</sequence>
<keyword evidence="21" id="KW-1185">Reference proteome</keyword>
<feature type="binding site" evidence="16">
    <location>
        <position position="385"/>
    </location>
    <ligand>
        <name>Zn(2+)</name>
        <dbReference type="ChEBI" id="CHEBI:29105"/>
        <note>catalytic</note>
    </ligand>
</feature>
<feature type="domain" description="ADAM cysteine-rich" evidence="19">
    <location>
        <begin position="441"/>
        <end position="519"/>
    </location>
</feature>
<dbReference type="Pfam" id="PF19236">
    <property type="entry name" value="ADAMTS_CR_3"/>
    <property type="match status" value="1"/>
</dbReference>
<dbReference type="PANTHER" id="PTHR13723:SF200">
    <property type="entry name" value="ADAM METALLOPEPTIDASE WITH THROMBOSPONDIN TYPE 1 MOTIF B, ISOFORM B"/>
    <property type="match status" value="1"/>
</dbReference>
<reference evidence="20" key="1">
    <citation type="submission" date="2022-01" db="EMBL/GenBank/DDBJ databases">
        <authorList>
            <person name="King R."/>
        </authorList>
    </citation>
    <scope>NUCLEOTIDE SEQUENCE</scope>
</reference>
<protein>
    <recommendedName>
        <fullName evidence="19">ADAM cysteine-rich domain-containing protein</fullName>
    </recommendedName>
</protein>
<keyword evidence="9" id="KW-0378">Hydrolase</keyword>
<organism evidence="20 21">
    <name type="scientific">Ceutorhynchus assimilis</name>
    <name type="common">cabbage seed weevil</name>
    <dbReference type="NCBI Taxonomy" id="467358"/>
    <lineage>
        <taxon>Eukaryota</taxon>
        <taxon>Metazoa</taxon>
        <taxon>Ecdysozoa</taxon>
        <taxon>Arthropoda</taxon>
        <taxon>Hexapoda</taxon>
        <taxon>Insecta</taxon>
        <taxon>Pterygota</taxon>
        <taxon>Neoptera</taxon>
        <taxon>Endopterygota</taxon>
        <taxon>Coleoptera</taxon>
        <taxon>Polyphaga</taxon>
        <taxon>Cucujiformia</taxon>
        <taxon>Curculionidae</taxon>
        <taxon>Ceutorhynchinae</taxon>
        <taxon>Ceutorhynchus</taxon>
    </lineage>
</organism>
<feature type="binding site" evidence="16">
    <location>
        <position position="379"/>
    </location>
    <ligand>
        <name>Zn(2+)</name>
        <dbReference type="ChEBI" id="CHEBI:29105"/>
        <note>catalytic</note>
    </ligand>
</feature>
<evidence type="ECO:0000256" key="18">
    <source>
        <dbReference type="SAM" id="SignalP"/>
    </source>
</evidence>
<dbReference type="Pfam" id="PF00090">
    <property type="entry name" value="TSP_1"/>
    <property type="match status" value="1"/>
</dbReference>
<dbReference type="GO" id="GO:0004222">
    <property type="term" value="F:metalloendopeptidase activity"/>
    <property type="evidence" value="ECO:0007669"/>
    <property type="project" value="InterPro"/>
</dbReference>
<dbReference type="Gene3D" id="2.20.100.10">
    <property type="entry name" value="Thrombospondin type-1 (TSP1) repeat"/>
    <property type="match status" value="2"/>
</dbReference>
<dbReference type="SUPFAM" id="SSF55486">
    <property type="entry name" value="Metalloproteases ('zincins'), catalytic domain"/>
    <property type="match status" value="1"/>
</dbReference>
<dbReference type="InterPro" id="IPR002870">
    <property type="entry name" value="Peptidase_M12B_N"/>
</dbReference>
<keyword evidence="5" id="KW-0165">Cleavage on pair of basic residues</keyword>
<keyword evidence="16" id="KW-0106">Calcium</keyword>
<feature type="disulfide bond" evidence="17">
    <location>
        <begin position="461"/>
        <end position="485"/>
    </location>
</feature>
<dbReference type="GO" id="GO:0030198">
    <property type="term" value="P:extracellular matrix organization"/>
    <property type="evidence" value="ECO:0007669"/>
    <property type="project" value="InterPro"/>
</dbReference>
<dbReference type="PRINTS" id="PR01857">
    <property type="entry name" value="ADAMTSFAMILY"/>
</dbReference>
<keyword evidence="10 16" id="KW-0862">Zinc</keyword>
<feature type="disulfide bond" evidence="17">
    <location>
        <begin position="554"/>
        <end position="566"/>
    </location>
</feature>
<keyword evidence="12" id="KW-0865">Zymogen</keyword>
<name>A0A9N9QJ12_9CUCU</name>
<evidence type="ECO:0000256" key="5">
    <source>
        <dbReference type="ARBA" id="ARBA00022685"/>
    </source>
</evidence>
<dbReference type="CDD" id="cd04273">
    <property type="entry name" value="ZnMc_ADAMTS_like"/>
    <property type="match status" value="1"/>
</dbReference>
<evidence type="ECO:0000256" key="3">
    <source>
        <dbReference type="ARBA" id="ARBA00022530"/>
    </source>
</evidence>
<dbReference type="Pfam" id="PF01421">
    <property type="entry name" value="Reprolysin"/>
    <property type="match status" value="1"/>
</dbReference>
<keyword evidence="6 16" id="KW-0479">Metal-binding</keyword>
<feature type="binding site" evidence="16">
    <location>
        <position position="437"/>
    </location>
    <ligand>
        <name>Ca(2+)</name>
        <dbReference type="ChEBI" id="CHEBI:29108"/>
        <label>2</label>
    </ligand>
</feature>
<accession>A0A9N9QJ12</accession>
<keyword evidence="13 17" id="KW-1015">Disulfide bond</keyword>
<dbReference type="InterPro" id="IPR013273">
    <property type="entry name" value="ADAMTS/ADAMTS-like"/>
</dbReference>
<feature type="disulfide bond" evidence="17">
    <location>
        <begin position="334"/>
        <end position="341"/>
    </location>
</feature>
<feature type="disulfide bond" evidence="17">
    <location>
        <begin position="353"/>
        <end position="434"/>
    </location>
</feature>
<keyword evidence="7 18" id="KW-0732">Signal</keyword>
<feature type="binding site" evidence="16">
    <location>
        <position position="231"/>
    </location>
    <ligand>
        <name>Ca(2+)</name>
        <dbReference type="ChEBI" id="CHEBI:29108"/>
        <label>1</label>
    </ligand>
</feature>
<dbReference type="OrthoDB" id="412680at2759"/>
<dbReference type="GO" id="GO:0046872">
    <property type="term" value="F:metal ion binding"/>
    <property type="evidence" value="ECO:0007669"/>
    <property type="project" value="UniProtKB-KW"/>
</dbReference>
<feature type="binding site" evidence="16">
    <location>
        <position position="434"/>
    </location>
    <ligand>
        <name>Ca(2+)</name>
        <dbReference type="ChEBI" id="CHEBI:29108"/>
        <label>1</label>
    </ligand>
</feature>
<evidence type="ECO:0000256" key="9">
    <source>
        <dbReference type="ARBA" id="ARBA00022801"/>
    </source>
</evidence>
<feature type="disulfide bond" evidence="17">
    <location>
        <begin position="480"/>
        <end position="511"/>
    </location>
</feature>
<dbReference type="PANTHER" id="PTHR13723">
    <property type="entry name" value="ADAMTS A DISINTEGRIN AND METALLOPROTEASE WITH THROMBOSPONDIN MOTIFS PROTEASE"/>
    <property type="match status" value="1"/>
</dbReference>
<dbReference type="SMART" id="SM00608">
    <property type="entry name" value="ACR"/>
    <property type="match status" value="1"/>
</dbReference>
<evidence type="ECO:0000256" key="4">
    <source>
        <dbReference type="ARBA" id="ARBA00022670"/>
    </source>
</evidence>
<dbReference type="SMART" id="SM00209">
    <property type="entry name" value="TSP1"/>
    <property type="match status" value="2"/>
</dbReference>
<evidence type="ECO:0000256" key="17">
    <source>
        <dbReference type="PIRSR" id="PIRSR613273-3"/>
    </source>
</evidence>
<feature type="disulfide bond" evidence="17">
    <location>
        <begin position="543"/>
        <end position="581"/>
    </location>
</feature>
<evidence type="ECO:0000256" key="7">
    <source>
        <dbReference type="ARBA" id="ARBA00022729"/>
    </source>
</evidence>
<dbReference type="InterPro" id="IPR001590">
    <property type="entry name" value="Peptidase_M12B"/>
</dbReference>
<evidence type="ECO:0000313" key="21">
    <source>
        <dbReference type="Proteomes" id="UP001152799"/>
    </source>
</evidence>
<comment type="subcellular location">
    <subcellularLocation>
        <location evidence="1">Secreted</location>
        <location evidence="1">Extracellular space</location>
        <location evidence="1">Extracellular matrix</location>
    </subcellularLocation>
</comment>
<evidence type="ECO:0000256" key="8">
    <source>
        <dbReference type="ARBA" id="ARBA00022737"/>
    </source>
</evidence>
<keyword evidence="3" id="KW-0272">Extracellular matrix</keyword>
<dbReference type="EMBL" id="OU892284">
    <property type="protein sequence ID" value="CAG9772555.1"/>
    <property type="molecule type" value="Genomic_DNA"/>
</dbReference>
<evidence type="ECO:0000256" key="6">
    <source>
        <dbReference type="ARBA" id="ARBA00022723"/>
    </source>
</evidence>
<feature type="binding site" evidence="16">
    <location>
        <position position="231"/>
    </location>
    <ligand>
        <name>Ca(2+)</name>
        <dbReference type="ChEBI" id="CHEBI:29108"/>
        <label>2</label>
    </ligand>
</feature>
<feature type="signal peptide" evidence="18">
    <location>
        <begin position="1"/>
        <end position="18"/>
    </location>
</feature>
<evidence type="ECO:0000313" key="20">
    <source>
        <dbReference type="EMBL" id="CAG9772555.1"/>
    </source>
</evidence>
<dbReference type="InterPro" id="IPR036383">
    <property type="entry name" value="TSP1_rpt_sf"/>
</dbReference>
<evidence type="ECO:0000256" key="13">
    <source>
        <dbReference type="ARBA" id="ARBA00023157"/>
    </source>
</evidence>
<evidence type="ECO:0000256" key="1">
    <source>
        <dbReference type="ARBA" id="ARBA00004498"/>
    </source>
</evidence>
<feature type="disulfide bond" evidence="17">
    <location>
        <begin position="539"/>
        <end position="576"/>
    </location>
</feature>
<feature type="binding site" evidence="16">
    <location>
        <position position="317"/>
    </location>
    <ligand>
        <name>Ca(2+)</name>
        <dbReference type="ChEBI" id="CHEBI:29108"/>
        <label>1</label>
    </ligand>
</feature>
<feature type="binding site" description="in inhibited form" evidence="16">
    <location>
        <position position="192"/>
    </location>
    <ligand>
        <name>Zn(2+)</name>
        <dbReference type="ChEBI" id="CHEBI:29105"/>
        <note>catalytic</note>
    </ligand>
</feature>
<keyword evidence="8" id="KW-0677">Repeat</keyword>
<feature type="disulfide bond" evidence="17">
    <location>
        <begin position="306"/>
        <end position="359"/>
    </location>
</feature>
<dbReference type="Gene3D" id="2.60.120.830">
    <property type="match status" value="1"/>
</dbReference>
<dbReference type="SUPFAM" id="SSF82895">
    <property type="entry name" value="TSP-1 type 1 repeat"/>
    <property type="match status" value="2"/>
</dbReference>
<feature type="disulfide bond" evidence="17">
    <location>
        <begin position="505"/>
        <end position="516"/>
    </location>
</feature>
<feature type="chain" id="PRO_5040497603" description="ADAM cysteine-rich domain-containing protein" evidence="18">
    <location>
        <begin position="19"/>
        <end position="1059"/>
    </location>
</feature>
<dbReference type="Gene3D" id="3.40.1620.60">
    <property type="match status" value="1"/>
</dbReference>
<feature type="active site" evidence="15">
    <location>
        <position position="376"/>
    </location>
</feature>
<keyword evidence="11" id="KW-0482">Metalloprotease</keyword>
<keyword evidence="14" id="KW-0325">Glycoprotein</keyword>
<feature type="binding site" evidence="16">
    <location>
        <position position="317"/>
    </location>
    <ligand>
        <name>Ca(2+)</name>
        <dbReference type="ChEBI" id="CHEBI:29108"/>
        <label>2</label>
    </ligand>
</feature>
<dbReference type="InterPro" id="IPR010294">
    <property type="entry name" value="ADAMTS_spacer1"/>
</dbReference>
<gene>
    <name evidence="20" type="ORF">CEUTPL_LOCUS12961</name>
</gene>
<dbReference type="Gene3D" id="3.40.390.10">
    <property type="entry name" value="Collagenase (Catalytic Domain)"/>
    <property type="match status" value="1"/>
</dbReference>
<dbReference type="InterPro" id="IPR045371">
    <property type="entry name" value="ADAMTS_CR_3"/>
</dbReference>
<dbReference type="FunFam" id="2.20.100.10:FF:000001">
    <property type="entry name" value="semaphorin-5A isoform X1"/>
    <property type="match status" value="1"/>
</dbReference>
<feature type="binding site" evidence="16">
    <location>
        <position position="375"/>
    </location>
    <ligand>
        <name>Zn(2+)</name>
        <dbReference type="ChEBI" id="CHEBI:29105"/>
        <note>catalytic</note>
    </ligand>
</feature>